<gene>
    <name evidence="3" type="ORF">IV431_14985</name>
</gene>
<feature type="domain" description="HNH" evidence="1">
    <location>
        <begin position="142"/>
        <end position="198"/>
    </location>
</feature>
<keyword evidence="4" id="KW-1185">Reference proteome</keyword>
<dbReference type="Gene3D" id="1.10.30.50">
    <property type="match status" value="1"/>
</dbReference>
<dbReference type="InterPro" id="IPR058807">
    <property type="entry name" value="ScoMcrA_N"/>
</dbReference>
<dbReference type="EMBL" id="JADOBH010000002">
    <property type="protein sequence ID" value="MBF7956862.1"/>
    <property type="molecule type" value="Genomic_DNA"/>
</dbReference>
<organism evidence="3 4">
    <name type="scientific">Rahnella victoriana</name>
    <dbReference type="NCBI Taxonomy" id="1510570"/>
    <lineage>
        <taxon>Bacteria</taxon>
        <taxon>Pseudomonadati</taxon>
        <taxon>Pseudomonadota</taxon>
        <taxon>Gammaproteobacteria</taxon>
        <taxon>Enterobacterales</taxon>
        <taxon>Yersiniaceae</taxon>
        <taxon>Rahnella</taxon>
    </lineage>
</organism>
<evidence type="ECO:0000259" key="1">
    <source>
        <dbReference type="Pfam" id="PF01844"/>
    </source>
</evidence>
<accession>A0ABS0DV62</accession>
<dbReference type="InterPro" id="IPR002711">
    <property type="entry name" value="HNH"/>
</dbReference>
<comment type="caution">
    <text evidence="3">The sequence shown here is derived from an EMBL/GenBank/DDBJ whole genome shotgun (WGS) entry which is preliminary data.</text>
</comment>
<protein>
    <submittedName>
        <fullName evidence="3">HNH endonuclease</fullName>
    </submittedName>
</protein>
<dbReference type="Pfam" id="PF01844">
    <property type="entry name" value="HNH"/>
    <property type="match status" value="1"/>
</dbReference>
<dbReference type="InterPro" id="IPR003615">
    <property type="entry name" value="HNH_nuc"/>
</dbReference>
<dbReference type="Pfam" id="PF26345">
    <property type="entry name" value="ScoMcrA_N"/>
    <property type="match status" value="1"/>
</dbReference>
<dbReference type="RefSeq" id="WP_195817491.1">
    <property type="nucleotide sequence ID" value="NZ_JADOBH010000002.1"/>
</dbReference>
<evidence type="ECO:0000313" key="4">
    <source>
        <dbReference type="Proteomes" id="UP000600307"/>
    </source>
</evidence>
<dbReference type="CDD" id="cd00085">
    <property type="entry name" value="HNHc"/>
    <property type="match status" value="1"/>
</dbReference>
<evidence type="ECO:0000259" key="2">
    <source>
        <dbReference type="Pfam" id="PF26345"/>
    </source>
</evidence>
<keyword evidence="3" id="KW-0378">Hydrolase</keyword>
<sequence>MPKLLPDFISRQQIIEAIHAYNSGISHKFDASRIYDVMHDGLSYPPKAIVGIAATKMTGVEFTPEDFTGGIKSKCVKLLTNQGFEIRIKKGKAYFSTNNDHPDELHSTDQFWEGSTKQITVNLYERDIDARKSAIAHHGTNCQVCNFDFCKIYGEIGEGFIHIHHLIPLSTIKENYRVDPIKDLVPVCPNCHAMLHKRIPPFTPEELKGIISKDG</sequence>
<dbReference type="GO" id="GO:0004519">
    <property type="term" value="F:endonuclease activity"/>
    <property type="evidence" value="ECO:0007669"/>
    <property type="project" value="UniProtKB-KW"/>
</dbReference>
<evidence type="ECO:0000313" key="3">
    <source>
        <dbReference type="EMBL" id="MBF7956862.1"/>
    </source>
</evidence>
<proteinExistence type="predicted"/>
<keyword evidence="3" id="KW-0540">Nuclease</keyword>
<reference evidence="3 4" key="1">
    <citation type="submission" date="2020-11" db="EMBL/GenBank/DDBJ databases">
        <title>Taxonomic investigation of Rahnella spp.</title>
        <authorList>
            <person name="Lee S.D."/>
        </authorList>
    </citation>
    <scope>NUCLEOTIDE SEQUENCE [LARGE SCALE GENOMIC DNA]</scope>
    <source>
        <strain evidence="3 4">SAP-10</strain>
    </source>
</reference>
<keyword evidence="3" id="KW-0255">Endonuclease</keyword>
<name>A0ABS0DV62_9GAMM</name>
<dbReference type="Proteomes" id="UP000600307">
    <property type="component" value="Unassembled WGS sequence"/>
</dbReference>
<feature type="domain" description="ScoMcrA-like N-terminal head" evidence="2">
    <location>
        <begin position="9"/>
        <end position="87"/>
    </location>
</feature>